<evidence type="ECO:0000256" key="8">
    <source>
        <dbReference type="ARBA" id="ARBA00022989"/>
    </source>
</evidence>
<proteinExistence type="inferred from homology"/>
<keyword evidence="6" id="KW-1003">Cell membrane</keyword>
<dbReference type="OrthoDB" id="9791248at2"/>
<dbReference type="RefSeq" id="WP_106646595.1">
    <property type="nucleotide sequence ID" value="NZ_BMGO01000001.1"/>
</dbReference>
<evidence type="ECO:0000313" key="10">
    <source>
        <dbReference type="EMBL" id="AUD78741.1"/>
    </source>
</evidence>
<comment type="similarity">
    <text evidence="3">Belongs to the nicotinamide ribonucleoside (NR) uptake permease (TC 4.B.1) family.</text>
</comment>
<dbReference type="KEGG" id="kpd:CW740_05540"/>
<dbReference type="GO" id="GO:0005886">
    <property type="term" value="C:plasma membrane"/>
    <property type="evidence" value="ECO:0007669"/>
    <property type="project" value="UniProtKB-SubCell"/>
</dbReference>
<keyword evidence="7" id="KW-0812">Transmembrane</keyword>
<accession>A0A2K9AUB9</accession>
<dbReference type="InterPro" id="IPR006419">
    <property type="entry name" value="NMN_transpt_PnuC"/>
</dbReference>
<evidence type="ECO:0000256" key="3">
    <source>
        <dbReference type="ARBA" id="ARBA00006669"/>
    </source>
</evidence>
<evidence type="ECO:0000256" key="2">
    <source>
        <dbReference type="ARBA" id="ARBA00004651"/>
    </source>
</evidence>
<keyword evidence="5" id="KW-0813">Transport</keyword>
<evidence type="ECO:0000256" key="7">
    <source>
        <dbReference type="ARBA" id="ARBA00022692"/>
    </source>
</evidence>
<dbReference type="Proteomes" id="UP000232693">
    <property type="component" value="Chromosome"/>
</dbReference>
<organism evidence="10 11">
    <name type="scientific">Kangiella profundi</name>
    <dbReference type="NCBI Taxonomy" id="1561924"/>
    <lineage>
        <taxon>Bacteria</taxon>
        <taxon>Pseudomonadati</taxon>
        <taxon>Pseudomonadota</taxon>
        <taxon>Gammaproteobacteria</taxon>
        <taxon>Kangiellales</taxon>
        <taxon>Kangiellaceae</taxon>
        <taxon>Kangiella</taxon>
    </lineage>
</organism>
<dbReference type="AlphaFoldDB" id="A0A2K9AUB9"/>
<dbReference type="NCBIfam" id="TIGR01528">
    <property type="entry name" value="NMN_trans_PnuC"/>
    <property type="match status" value="1"/>
</dbReference>
<evidence type="ECO:0000256" key="1">
    <source>
        <dbReference type="ARBA" id="ARBA00002672"/>
    </source>
</evidence>
<keyword evidence="11" id="KW-1185">Reference proteome</keyword>
<evidence type="ECO:0000313" key="11">
    <source>
        <dbReference type="Proteomes" id="UP000232693"/>
    </source>
</evidence>
<keyword evidence="9" id="KW-0472">Membrane</keyword>
<reference evidence="10 11" key="1">
    <citation type="submission" date="2017-12" db="EMBL/GenBank/DDBJ databases">
        <title>Kangiella profundi FT102 completed genome.</title>
        <authorList>
            <person name="Xu J."/>
            <person name="Wang J."/>
            <person name="Lu Y."/>
        </authorList>
    </citation>
    <scope>NUCLEOTIDE SEQUENCE [LARGE SCALE GENOMIC DNA]</scope>
    <source>
        <strain evidence="10 11">FT102</strain>
    </source>
</reference>
<sequence>MSSFFETFGQQVAATSNWEWLAVALAIAYILLAIKENIWCWVAAFFSTAIYTALFYDVNLFMESLLNVYYLLMAVYGFYQWRFTGKRGNDKSISRWSLKVHLAWIAGLSIVVLISGYLLDNYTTQDFAYVDSFTTWFAVFTTYLLAQKVLENWLYWVVIDFVSVFLYWEKGLLITAILFIAYTVMAIVGWLEWKKHYAQQKTA</sequence>
<keyword evidence="8" id="KW-1133">Transmembrane helix</keyword>
<dbReference type="PANTHER" id="PTHR36122">
    <property type="entry name" value="NICOTINAMIDE RIBOSIDE TRANSPORTER PNUC"/>
    <property type="match status" value="1"/>
</dbReference>
<name>A0A2K9AUB9_9GAMM</name>
<gene>
    <name evidence="10" type="ORF">CW740_05540</name>
</gene>
<dbReference type="GO" id="GO:0034257">
    <property type="term" value="F:nicotinamide riboside transmembrane transporter activity"/>
    <property type="evidence" value="ECO:0007669"/>
    <property type="project" value="InterPro"/>
</dbReference>
<protein>
    <recommendedName>
        <fullName evidence="4">Nicotinamide riboside transporter PnuC</fullName>
    </recommendedName>
</protein>
<evidence type="ECO:0000256" key="6">
    <source>
        <dbReference type="ARBA" id="ARBA00022475"/>
    </source>
</evidence>
<comment type="function">
    <text evidence="1">Required for nicotinamide riboside transport across the inner membrane.</text>
</comment>
<dbReference type="EMBL" id="CP025120">
    <property type="protein sequence ID" value="AUD78741.1"/>
    <property type="molecule type" value="Genomic_DNA"/>
</dbReference>
<comment type="subcellular location">
    <subcellularLocation>
        <location evidence="2">Cell membrane</location>
        <topology evidence="2">Multi-pass membrane protein</topology>
    </subcellularLocation>
</comment>
<evidence type="ECO:0000256" key="9">
    <source>
        <dbReference type="ARBA" id="ARBA00023136"/>
    </source>
</evidence>
<dbReference type="Pfam" id="PF04973">
    <property type="entry name" value="NMN_transporter"/>
    <property type="match status" value="1"/>
</dbReference>
<evidence type="ECO:0000256" key="4">
    <source>
        <dbReference type="ARBA" id="ARBA00017522"/>
    </source>
</evidence>
<evidence type="ECO:0000256" key="5">
    <source>
        <dbReference type="ARBA" id="ARBA00022448"/>
    </source>
</evidence>
<dbReference type="PANTHER" id="PTHR36122:SF2">
    <property type="entry name" value="NICOTINAMIDE RIBOSIDE TRANSPORTER PNUC"/>
    <property type="match status" value="1"/>
</dbReference>